<dbReference type="CDD" id="cd06261">
    <property type="entry name" value="TM_PBP2"/>
    <property type="match status" value="1"/>
</dbReference>
<dbReference type="GO" id="GO:0005886">
    <property type="term" value="C:plasma membrane"/>
    <property type="evidence" value="ECO:0007669"/>
    <property type="project" value="UniProtKB-SubCell"/>
</dbReference>
<gene>
    <name evidence="9" type="ORF">MMF98_00060</name>
</gene>
<evidence type="ECO:0000256" key="5">
    <source>
        <dbReference type="ARBA" id="ARBA00022989"/>
    </source>
</evidence>
<keyword evidence="2 7" id="KW-0813">Transport</keyword>
<dbReference type="PANTHER" id="PTHR30151">
    <property type="entry name" value="ALKANE SULFONATE ABC TRANSPORTER-RELATED, MEMBRANE SUBUNIT"/>
    <property type="match status" value="1"/>
</dbReference>
<name>A0A9X2AKL3_9BURK</name>
<comment type="subcellular location">
    <subcellularLocation>
        <location evidence="1 7">Cell membrane</location>
        <topology evidence="1 7">Multi-pass membrane protein</topology>
    </subcellularLocation>
</comment>
<evidence type="ECO:0000256" key="7">
    <source>
        <dbReference type="RuleBase" id="RU363032"/>
    </source>
</evidence>
<dbReference type="EMBL" id="JALGBI010000001">
    <property type="protein sequence ID" value="MCJ0761598.1"/>
    <property type="molecule type" value="Genomic_DNA"/>
</dbReference>
<comment type="caution">
    <text evidence="9">The sequence shown here is derived from an EMBL/GenBank/DDBJ whole genome shotgun (WGS) entry which is preliminary data.</text>
</comment>
<dbReference type="AlphaFoldDB" id="A0A9X2AKL3"/>
<evidence type="ECO:0000259" key="8">
    <source>
        <dbReference type="PROSITE" id="PS50928"/>
    </source>
</evidence>
<dbReference type="Proteomes" id="UP001139447">
    <property type="component" value="Unassembled WGS sequence"/>
</dbReference>
<evidence type="ECO:0000256" key="3">
    <source>
        <dbReference type="ARBA" id="ARBA00022475"/>
    </source>
</evidence>
<organism evidence="9 10">
    <name type="scientific">Variovorax terrae</name>
    <dbReference type="NCBI Taxonomy" id="2923278"/>
    <lineage>
        <taxon>Bacteria</taxon>
        <taxon>Pseudomonadati</taxon>
        <taxon>Pseudomonadota</taxon>
        <taxon>Betaproteobacteria</taxon>
        <taxon>Burkholderiales</taxon>
        <taxon>Comamonadaceae</taxon>
        <taxon>Variovorax</taxon>
    </lineage>
</organism>
<dbReference type="InterPro" id="IPR000515">
    <property type="entry name" value="MetI-like"/>
</dbReference>
<sequence>MISTSSRWSAAVSSIAVTLGLLGVWAVVANREWVSPIFLPAPQATFDALVQGLSHGELFGLTLGTIKRMAYGWALASLIGIALGALIGTSATLRAWLQPMLEVIRPLPASAIMPIAIALIGLSPAMVLVVIAFGAVWPVLLATVHGFATMEPRLHEVGRVLRLSPLAFVFKIGLPNALPDALAGMRLSLTVSLILAIVGEMLASQQGLGQAILQAARAFRSAELFAGVALLGVIGFASNALLGAAERRLLRWKQP</sequence>
<feature type="transmembrane region" description="Helical" evidence="7">
    <location>
        <begin position="184"/>
        <end position="203"/>
    </location>
</feature>
<feature type="transmembrane region" description="Helical" evidence="7">
    <location>
        <begin position="70"/>
        <end position="91"/>
    </location>
</feature>
<dbReference type="PROSITE" id="PS50928">
    <property type="entry name" value="ABC_TM1"/>
    <property type="match status" value="1"/>
</dbReference>
<dbReference type="Gene3D" id="1.10.3720.10">
    <property type="entry name" value="MetI-like"/>
    <property type="match status" value="1"/>
</dbReference>
<protein>
    <submittedName>
        <fullName evidence="9">ABC transporter permease</fullName>
    </submittedName>
</protein>
<reference evidence="9" key="1">
    <citation type="submission" date="2022-03" db="EMBL/GenBank/DDBJ databases">
        <authorList>
            <person name="Woo C.Y."/>
        </authorList>
    </citation>
    <scope>NUCLEOTIDE SEQUENCE</scope>
    <source>
        <strain evidence="9">CYS-02</strain>
    </source>
</reference>
<dbReference type="RefSeq" id="WP_243302647.1">
    <property type="nucleotide sequence ID" value="NZ_JALGBI010000001.1"/>
</dbReference>
<keyword evidence="5 7" id="KW-1133">Transmembrane helix</keyword>
<dbReference type="GO" id="GO:0055085">
    <property type="term" value="P:transmembrane transport"/>
    <property type="evidence" value="ECO:0007669"/>
    <property type="project" value="InterPro"/>
</dbReference>
<feature type="domain" description="ABC transmembrane type-1" evidence="8">
    <location>
        <begin position="62"/>
        <end position="242"/>
    </location>
</feature>
<evidence type="ECO:0000256" key="6">
    <source>
        <dbReference type="ARBA" id="ARBA00023136"/>
    </source>
</evidence>
<dbReference type="Pfam" id="PF00528">
    <property type="entry name" value="BPD_transp_1"/>
    <property type="match status" value="1"/>
</dbReference>
<accession>A0A9X2AKL3</accession>
<evidence type="ECO:0000256" key="1">
    <source>
        <dbReference type="ARBA" id="ARBA00004651"/>
    </source>
</evidence>
<dbReference type="SUPFAM" id="SSF161098">
    <property type="entry name" value="MetI-like"/>
    <property type="match status" value="1"/>
</dbReference>
<comment type="similarity">
    <text evidence="7">Belongs to the binding-protein-dependent transport system permease family.</text>
</comment>
<dbReference type="PANTHER" id="PTHR30151:SF0">
    <property type="entry name" value="ABC TRANSPORTER PERMEASE PROTEIN MJ0413-RELATED"/>
    <property type="match status" value="1"/>
</dbReference>
<keyword evidence="10" id="KW-1185">Reference proteome</keyword>
<evidence type="ECO:0000256" key="4">
    <source>
        <dbReference type="ARBA" id="ARBA00022692"/>
    </source>
</evidence>
<evidence type="ECO:0000256" key="2">
    <source>
        <dbReference type="ARBA" id="ARBA00022448"/>
    </source>
</evidence>
<dbReference type="InterPro" id="IPR035906">
    <property type="entry name" value="MetI-like_sf"/>
</dbReference>
<keyword evidence="3" id="KW-1003">Cell membrane</keyword>
<proteinExistence type="inferred from homology"/>
<keyword evidence="4 7" id="KW-0812">Transmembrane</keyword>
<feature type="transmembrane region" description="Helical" evidence="7">
    <location>
        <begin position="224"/>
        <end position="245"/>
    </location>
</feature>
<evidence type="ECO:0000313" key="9">
    <source>
        <dbReference type="EMBL" id="MCJ0761598.1"/>
    </source>
</evidence>
<keyword evidence="6 7" id="KW-0472">Membrane</keyword>
<evidence type="ECO:0000313" key="10">
    <source>
        <dbReference type="Proteomes" id="UP001139447"/>
    </source>
</evidence>